<keyword evidence="4" id="KW-0328">Glycosyltransferase</keyword>
<evidence type="ECO:0000256" key="2">
    <source>
        <dbReference type="ARBA" id="ARBA00012538"/>
    </source>
</evidence>
<dbReference type="InterPro" id="IPR001830">
    <property type="entry name" value="Glyco_trans_20"/>
</dbReference>
<feature type="binding site" evidence="8">
    <location>
        <position position="560"/>
    </location>
    <ligand>
        <name>S-adenosyl-L-methionine</name>
        <dbReference type="ChEBI" id="CHEBI:59789"/>
    </ligand>
</feature>
<dbReference type="CDD" id="cd02440">
    <property type="entry name" value="AdoMet_MTases"/>
    <property type="match status" value="1"/>
</dbReference>
<reference evidence="11 12" key="1">
    <citation type="submission" date="2023-09" db="EMBL/GenBank/DDBJ databases">
        <title>Pangenome analysis of Batrachochytrium dendrobatidis and related Chytrids.</title>
        <authorList>
            <person name="Yacoub M.N."/>
            <person name="Stajich J.E."/>
            <person name="James T.Y."/>
        </authorList>
    </citation>
    <scope>NUCLEOTIDE SEQUENCE [LARGE SCALE GENOMIC DNA]</scope>
    <source>
        <strain evidence="11 12">JEL0888</strain>
    </source>
</reference>
<dbReference type="SUPFAM" id="SSF56784">
    <property type="entry name" value="HAD-like"/>
    <property type="match status" value="1"/>
</dbReference>
<dbReference type="Gene3D" id="2.40.50.1070">
    <property type="match status" value="1"/>
</dbReference>
<evidence type="ECO:0000313" key="11">
    <source>
        <dbReference type="EMBL" id="KAL2911543.1"/>
    </source>
</evidence>
<dbReference type="Gene3D" id="3.40.50.1000">
    <property type="entry name" value="HAD superfamily/HAD-like"/>
    <property type="match status" value="2"/>
</dbReference>
<feature type="active site" description="Nucleophile" evidence="8">
    <location>
        <position position="639"/>
    </location>
</feature>
<dbReference type="NCBIfam" id="TIGR02400">
    <property type="entry name" value="trehalose_OtsA"/>
    <property type="match status" value="1"/>
</dbReference>
<comment type="similarity">
    <text evidence="8">Belongs to the class I-like SAM-binding methyltransferase superfamily. RNA M5U methyltransferase family.</text>
</comment>
<keyword evidence="5 8" id="KW-0808">Transferase</keyword>
<sequence>MTRKRAAEEAAEAVETKEEMQLDDSAGDEATPAHAAEHALANKKPKTEDDDVAAEPKDAGDDAAADAGEDAAADSKAEAGEDAGEAAGDDEDAGAAGADAGNRGDARDGEDVTFRLRISGFDKFSQPKAVKKFLTKEGVDFRNVKKSPKWEYAIVGFKTEAAAEDCTAKISGKQFKKNKLVVEQMSQNRNQIRMRRGNEMTEDDQRPVFERLNDQVCRLWRKTTEEQLAAHEDEMRSTLVKFRREIFATMTPSFKKGKGKDNESEPADAPEEASAASAETPELLEWYKSASRVFEGQTQHFNSIIPSPVKLGYRNKVEFTFGRDPNGEVAVGFLLGGFREGLTAVVEPSQCPNVSDTAKAIAKILEDLAESSDQAVFPVYDRVKKAGFWRIAMVRTPLTGENLIFIQVNPTGIAADVLAAEKARIVPFIDDAAKAKGFAVKTVLFQSTDSMFVGFKAEQPFELLKGDGYVHEKLLGHNFRISPNSFFQVNTKATERLYTKVKDLCLTEPVVPRFGEDNTVVSEPPKQLDASQVVLLDLCSGTGTIGITLAKHFKKVVGIEIVAEAVEDAKHNAKLNKIKNAEFVCGGVEAQLSAVLAEHVGPTDHLVAVLDPARAGLPTSVMQTLRKCARLRHVVYVACAARLATTNFIELCRPTSNRFGGEPFRPAEATPVELFPHTNSCELVMSFVRWKYEMSSGGLVSALSGLKKEMSFTWIGWPGLELPPDEQAVVSQQLLEQYSCAPVFINNDIADKHYNGFSNSILWPLFHYHPGEINFNEDHWEAYQIANRAFADAILKVVEDGDLVWVHDYHLMLLPAMLRKGLEATGKSVKLGFFLHTPFPSSEIYRILPVRKQVLLGVLSCDLIGFHTYDYARHFLSSCTRILGLHTMPNGAEFEGRHVHVGTFPIGIDPSKFIMVRAIRALAWLARGLEQPAIRDRIERLRAKFAGVKVLVGVDRLDYIKGVPQKLHAFELFLSRHPEWIEKVVLVQVAVPSREDVEEYQHLQQVVNELVGRINGRFGTVEFTPIHFMHKSVNFQELVSLYAVADACIVSSTRDGMNLVSYEYIVSQKNSHGVLILSEFAGAAQSLNGSIIVNPWNTEDLAEGIFDAVTMPEDVRKANHQKLYRYVNKYTAAFWGVSFVTEMQRVADEYDPRKLPKVATDQVLARFKGSTKKKILLLDYDGTLTELHNMPEFARPSAAVLTLLARLAAMPNVYVYVFSGRSREHLERWFGDMGIGLCAEHGCFFRHPAKVHLLQPAGFDADGQSSVGSLDPFDLDVKHSAGSSASGGSGGDGEGMAAGAAAVGFGGDADGAAAAAAAAATIEASEVAVAGADDAAAESGMLGAHGGAVSQHRRASGNGWFAMVDQFDSSWRGTIMPLFQHYTERTPGSFIEEKDIILTWHYRNADPEFGMWQATELQVNLEKLLSHLAVSIVLGNKTLELRPSMVDKATSARSILKDLDAANDCDFLLCVGDGKTDEVLFALLDETEPAFTVTVGKKQTDAKYYLENVADVERLLADIVACAGDA</sequence>
<dbReference type="Proteomes" id="UP001527925">
    <property type="component" value="Unassembled WGS sequence"/>
</dbReference>
<dbReference type="EMBL" id="JADGIZ020000102">
    <property type="protein sequence ID" value="KAL2911543.1"/>
    <property type="molecule type" value="Genomic_DNA"/>
</dbReference>
<dbReference type="CDD" id="cd03788">
    <property type="entry name" value="GT20_TPS"/>
    <property type="match status" value="1"/>
</dbReference>
<comment type="catalytic activity">
    <reaction evidence="7">
        <text>D-glucose 6-phosphate + UDP-alpha-D-glucose = alpha,alpha-trehalose 6-phosphate + UDP + H(+)</text>
        <dbReference type="Rhea" id="RHEA:18889"/>
        <dbReference type="ChEBI" id="CHEBI:15378"/>
        <dbReference type="ChEBI" id="CHEBI:58223"/>
        <dbReference type="ChEBI" id="CHEBI:58429"/>
        <dbReference type="ChEBI" id="CHEBI:58885"/>
        <dbReference type="ChEBI" id="CHEBI:61548"/>
        <dbReference type="EC" id="2.4.1.15"/>
    </reaction>
</comment>
<evidence type="ECO:0000256" key="1">
    <source>
        <dbReference type="ARBA" id="ARBA00005409"/>
    </source>
</evidence>
<dbReference type="InterPro" id="IPR003337">
    <property type="entry name" value="Trehalose_PPase"/>
</dbReference>
<dbReference type="InterPro" id="IPR012766">
    <property type="entry name" value="Trehalose_OtsA"/>
</dbReference>
<dbReference type="InterPro" id="IPR010280">
    <property type="entry name" value="U5_MeTrfase_fam"/>
</dbReference>
<dbReference type="InterPro" id="IPR025714">
    <property type="entry name" value="Methyltranfer_dom"/>
</dbReference>
<evidence type="ECO:0000313" key="12">
    <source>
        <dbReference type="Proteomes" id="UP001527925"/>
    </source>
</evidence>
<dbReference type="InterPro" id="IPR023214">
    <property type="entry name" value="HAD_sf"/>
</dbReference>
<evidence type="ECO:0000259" key="10">
    <source>
        <dbReference type="Pfam" id="PF13847"/>
    </source>
</evidence>
<feature type="binding site" evidence="8">
    <location>
        <position position="488"/>
    </location>
    <ligand>
        <name>S-adenosyl-L-methionine</name>
        <dbReference type="ChEBI" id="CHEBI:59789"/>
    </ligand>
</feature>
<dbReference type="EC" id="2.4.1.15" evidence="2"/>
<comment type="similarity">
    <text evidence="1">In the N-terminal section; belongs to the glycosyltransferase 20 family.</text>
</comment>
<feature type="region of interest" description="Disordered" evidence="9">
    <location>
        <begin position="253"/>
        <end position="278"/>
    </location>
</feature>
<gene>
    <name evidence="11" type="primary">TPS1</name>
    <name evidence="11" type="ORF">HK105_208987</name>
</gene>
<evidence type="ECO:0000256" key="4">
    <source>
        <dbReference type="ARBA" id="ARBA00022676"/>
    </source>
</evidence>
<comment type="caution">
    <text evidence="11">The sequence shown here is derived from an EMBL/GenBank/DDBJ whole genome shotgun (WGS) entry which is preliminary data.</text>
</comment>
<dbReference type="Gene3D" id="3.40.50.2000">
    <property type="entry name" value="Glycogen Phosphorylase B"/>
    <property type="match status" value="2"/>
</dbReference>
<dbReference type="InterPro" id="IPR029063">
    <property type="entry name" value="SAM-dependent_MTases_sf"/>
</dbReference>
<evidence type="ECO:0000256" key="3">
    <source>
        <dbReference type="ARBA" id="ARBA00022603"/>
    </source>
</evidence>
<dbReference type="InterPro" id="IPR036412">
    <property type="entry name" value="HAD-like_sf"/>
</dbReference>
<dbReference type="PANTHER" id="PTHR10788:SF106">
    <property type="entry name" value="BCDNA.GH08860"/>
    <property type="match status" value="1"/>
</dbReference>
<dbReference type="Pfam" id="PF02358">
    <property type="entry name" value="Trehalose_PPase"/>
    <property type="match status" value="2"/>
</dbReference>
<comment type="caution">
    <text evidence="8">Lacks conserved residue(s) required for the propagation of feature annotation.</text>
</comment>
<dbReference type="NCBIfam" id="NF011071">
    <property type="entry name" value="PRK14501.1"/>
    <property type="match status" value="1"/>
</dbReference>
<dbReference type="NCBIfam" id="TIGR00685">
    <property type="entry name" value="T6PP"/>
    <property type="match status" value="1"/>
</dbReference>
<dbReference type="CDD" id="cd01627">
    <property type="entry name" value="HAD_TPP"/>
    <property type="match status" value="1"/>
</dbReference>
<dbReference type="Pfam" id="PF00982">
    <property type="entry name" value="Glyco_transf_20"/>
    <property type="match status" value="1"/>
</dbReference>
<proteinExistence type="inferred from homology"/>
<keyword evidence="6 8" id="KW-0949">S-adenosyl-L-methionine</keyword>
<organism evidence="11 12">
    <name type="scientific">Polyrhizophydium stewartii</name>
    <dbReference type="NCBI Taxonomy" id="2732419"/>
    <lineage>
        <taxon>Eukaryota</taxon>
        <taxon>Fungi</taxon>
        <taxon>Fungi incertae sedis</taxon>
        <taxon>Chytridiomycota</taxon>
        <taxon>Chytridiomycota incertae sedis</taxon>
        <taxon>Chytridiomycetes</taxon>
        <taxon>Rhizophydiales</taxon>
        <taxon>Rhizophydiales incertae sedis</taxon>
        <taxon>Polyrhizophydium</taxon>
    </lineage>
</organism>
<keyword evidence="3 8" id="KW-0489">Methyltransferase</keyword>
<evidence type="ECO:0000256" key="5">
    <source>
        <dbReference type="ARBA" id="ARBA00022679"/>
    </source>
</evidence>
<feature type="compositionally biased region" description="Acidic residues" evidence="9">
    <location>
        <begin position="61"/>
        <end position="72"/>
    </location>
</feature>
<feature type="domain" description="Methyltransferase" evidence="10">
    <location>
        <begin position="531"/>
        <end position="625"/>
    </location>
</feature>
<dbReference type="PANTHER" id="PTHR10788">
    <property type="entry name" value="TREHALOSE-6-PHOSPHATE SYNTHASE"/>
    <property type="match status" value="1"/>
</dbReference>
<dbReference type="Pfam" id="PF13847">
    <property type="entry name" value="Methyltransf_31"/>
    <property type="match status" value="1"/>
</dbReference>
<evidence type="ECO:0000256" key="8">
    <source>
        <dbReference type="PROSITE-ProRule" id="PRU01024"/>
    </source>
</evidence>
<feature type="compositionally biased region" description="Basic and acidic residues" evidence="9">
    <location>
        <begin position="1"/>
        <end position="20"/>
    </location>
</feature>
<keyword evidence="12" id="KW-1185">Reference proteome</keyword>
<dbReference type="Gene3D" id="3.40.50.150">
    <property type="entry name" value="Vaccinia Virus protein VP39"/>
    <property type="match status" value="1"/>
</dbReference>
<name>A0ABR4MWB2_9FUNG</name>
<dbReference type="SUPFAM" id="SSF53335">
    <property type="entry name" value="S-adenosyl-L-methionine-dependent methyltransferases"/>
    <property type="match status" value="1"/>
</dbReference>
<accession>A0ABR4MWB2</accession>
<evidence type="ECO:0000256" key="7">
    <source>
        <dbReference type="ARBA" id="ARBA00048039"/>
    </source>
</evidence>
<feature type="compositionally biased region" description="Acidic residues" evidence="9">
    <location>
        <begin position="80"/>
        <end position="93"/>
    </location>
</feature>
<dbReference type="SUPFAM" id="SSF53756">
    <property type="entry name" value="UDP-Glycosyltransferase/glycogen phosphorylase"/>
    <property type="match status" value="1"/>
</dbReference>
<feature type="binding site" evidence="8">
    <location>
        <position position="611"/>
    </location>
    <ligand>
        <name>S-adenosyl-L-methionine</name>
        <dbReference type="ChEBI" id="CHEBI:59789"/>
    </ligand>
</feature>
<feature type="region of interest" description="Disordered" evidence="9">
    <location>
        <begin position="1"/>
        <end position="110"/>
    </location>
</feature>
<evidence type="ECO:0000256" key="6">
    <source>
        <dbReference type="ARBA" id="ARBA00022691"/>
    </source>
</evidence>
<protein>
    <recommendedName>
        <fullName evidence="2">alpha,alpha-trehalose-phosphate synthase (UDP-forming)</fullName>
        <ecNumber evidence="2">2.4.1.15</ecNumber>
    </recommendedName>
</protein>
<evidence type="ECO:0000256" key="9">
    <source>
        <dbReference type="SAM" id="MobiDB-lite"/>
    </source>
</evidence>
<dbReference type="PROSITE" id="PS51687">
    <property type="entry name" value="SAM_MT_RNA_M5U"/>
    <property type="match status" value="1"/>
</dbReference>